<dbReference type="EMBL" id="VIEB01002346">
    <property type="protein sequence ID" value="TQD69879.1"/>
    <property type="molecule type" value="Genomic_DNA"/>
</dbReference>
<dbReference type="GO" id="GO:0004869">
    <property type="term" value="F:cysteine-type endopeptidase inhibitor activity"/>
    <property type="evidence" value="ECO:0007669"/>
    <property type="project" value="UniProtKB-KW"/>
</dbReference>
<proteinExistence type="predicted"/>
<evidence type="ECO:0000256" key="1">
    <source>
        <dbReference type="ARBA" id="ARBA00022690"/>
    </source>
</evidence>
<keyword evidence="3" id="KW-0732">Signal</keyword>
<dbReference type="AlphaFoldDB" id="A0A540K6N4"/>
<dbReference type="PANTHER" id="PTHR47364:SF2">
    <property type="entry name" value="CYSTEINE PROTEINASE INHIBITOR 5"/>
    <property type="match status" value="1"/>
</dbReference>
<dbReference type="Gene3D" id="3.10.450.10">
    <property type="match status" value="1"/>
</dbReference>
<name>A0A540K6N4_MALBA</name>
<dbReference type="PANTHER" id="PTHR47364">
    <property type="entry name" value="CYSTEINE PROTEINASE INHIBITOR 5"/>
    <property type="match status" value="1"/>
</dbReference>
<gene>
    <name evidence="5" type="ORF">C1H46_044588</name>
</gene>
<keyword evidence="1" id="KW-0646">Protease inhibitor</keyword>
<reference evidence="5 6" key="1">
    <citation type="journal article" date="2019" name="G3 (Bethesda)">
        <title>Sequencing of a Wild Apple (Malus baccata) Genome Unravels the Differences Between Cultivated and Wild Apple Species Regarding Disease Resistance and Cold Tolerance.</title>
        <authorList>
            <person name="Chen X."/>
        </authorList>
    </citation>
    <scope>NUCLEOTIDE SEQUENCE [LARGE SCALE GENOMIC DNA]</scope>
    <source>
        <strain evidence="6">cv. Shandingzi</strain>
        <tissue evidence="5">Leaves</tissue>
    </source>
</reference>
<sequence>MRSVSCLLAFVALAILPFTVALADADITPQEFDGGWRTVNTTDPEIIKLAQFSVSEHNKEAKTKLVFERVVSGRSALLLGGTYYELIVKAKDESLPKASAASYKGFYFTNTILGR</sequence>
<protein>
    <recommendedName>
        <fullName evidence="4">Cystatin domain-containing protein</fullName>
    </recommendedName>
</protein>
<keyword evidence="2" id="KW-0789">Thiol protease inhibitor</keyword>
<feature type="domain" description="Cystatin" evidence="4">
    <location>
        <begin position="40"/>
        <end position="94"/>
    </location>
</feature>
<dbReference type="InterPro" id="IPR000010">
    <property type="entry name" value="Cystatin_dom"/>
</dbReference>
<feature type="signal peptide" evidence="3">
    <location>
        <begin position="1"/>
        <end position="25"/>
    </location>
</feature>
<organism evidence="5 6">
    <name type="scientific">Malus baccata</name>
    <name type="common">Siberian crab apple</name>
    <name type="synonym">Pyrus baccata</name>
    <dbReference type="NCBI Taxonomy" id="106549"/>
    <lineage>
        <taxon>Eukaryota</taxon>
        <taxon>Viridiplantae</taxon>
        <taxon>Streptophyta</taxon>
        <taxon>Embryophyta</taxon>
        <taxon>Tracheophyta</taxon>
        <taxon>Spermatophyta</taxon>
        <taxon>Magnoliopsida</taxon>
        <taxon>eudicotyledons</taxon>
        <taxon>Gunneridae</taxon>
        <taxon>Pentapetalae</taxon>
        <taxon>rosids</taxon>
        <taxon>fabids</taxon>
        <taxon>Rosales</taxon>
        <taxon>Rosaceae</taxon>
        <taxon>Amygdaloideae</taxon>
        <taxon>Maleae</taxon>
        <taxon>Malus</taxon>
    </lineage>
</organism>
<comment type="caution">
    <text evidence="5">The sequence shown here is derived from an EMBL/GenBank/DDBJ whole genome shotgun (WGS) entry which is preliminary data.</text>
</comment>
<dbReference type="SUPFAM" id="SSF54403">
    <property type="entry name" value="Cystatin/monellin"/>
    <property type="match status" value="1"/>
</dbReference>
<evidence type="ECO:0000256" key="3">
    <source>
        <dbReference type="SAM" id="SignalP"/>
    </source>
</evidence>
<evidence type="ECO:0000256" key="2">
    <source>
        <dbReference type="ARBA" id="ARBA00022704"/>
    </source>
</evidence>
<dbReference type="Proteomes" id="UP000315295">
    <property type="component" value="Unassembled WGS sequence"/>
</dbReference>
<keyword evidence="6" id="KW-1185">Reference proteome</keyword>
<evidence type="ECO:0000259" key="4">
    <source>
        <dbReference type="Pfam" id="PF16845"/>
    </source>
</evidence>
<dbReference type="InterPro" id="IPR046350">
    <property type="entry name" value="Cystatin_sf"/>
</dbReference>
<feature type="chain" id="PRO_5021996036" description="Cystatin domain-containing protein" evidence="3">
    <location>
        <begin position="26"/>
        <end position="115"/>
    </location>
</feature>
<accession>A0A540K6N4</accession>
<dbReference type="Pfam" id="PF16845">
    <property type="entry name" value="SQAPI"/>
    <property type="match status" value="1"/>
</dbReference>
<evidence type="ECO:0000313" key="6">
    <source>
        <dbReference type="Proteomes" id="UP000315295"/>
    </source>
</evidence>
<evidence type="ECO:0000313" key="5">
    <source>
        <dbReference type="EMBL" id="TQD69879.1"/>
    </source>
</evidence>
<dbReference type="CDD" id="cd00042">
    <property type="entry name" value="CY"/>
    <property type="match status" value="1"/>
</dbReference>